<dbReference type="GO" id="GO:0004623">
    <property type="term" value="F:phospholipase A2 activity"/>
    <property type="evidence" value="ECO:0007669"/>
    <property type="project" value="InterPro"/>
</dbReference>
<feature type="domain" description="Phospholipase A2-like central" evidence="1">
    <location>
        <begin position="134"/>
        <end position="220"/>
    </location>
</feature>
<dbReference type="Proteomes" id="UP000694405">
    <property type="component" value="Chromosome 12"/>
</dbReference>
<dbReference type="InterPro" id="IPR016090">
    <property type="entry name" value="PLA2-like_dom"/>
</dbReference>
<evidence type="ECO:0000313" key="2">
    <source>
        <dbReference type="Ensembl" id="ENSMUNP00000013062.2"/>
    </source>
</evidence>
<accession>A0A8V5GYQ3</accession>
<accession>A0A8C6JFY1</accession>
<protein>
    <recommendedName>
        <fullName evidence="1">Phospholipase A2-like central domain-containing protein</fullName>
    </recommendedName>
</protein>
<dbReference type="GO" id="GO:0006644">
    <property type="term" value="P:phospholipid metabolic process"/>
    <property type="evidence" value="ECO:0007669"/>
    <property type="project" value="InterPro"/>
</dbReference>
<dbReference type="PANTHER" id="PTHR12253">
    <property type="entry name" value="RH14732P"/>
    <property type="match status" value="1"/>
</dbReference>
<proteinExistence type="predicted"/>
<name>A0A8C6JFY1_MELUD</name>
<dbReference type="InterPro" id="IPR036444">
    <property type="entry name" value="PLipase_A2_dom_sf"/>
</dbReference>
<dbReference type="GO" id="GO:0050482">
    <property type="term" value="P:arachidonate secretion"/>
    <property type="evidence" value="ECO:0007669"/>
    <property type="project" value="InterPro"/>
</dbReference>
<dbReference type="Ensembl" id="ENSMUNT00000015087.2">
    <property type="protein sequence ID" value="ENSMUNP00000013062.2"/>
    <property type="gene ID" value="ENSMUNG00000010201.2"/>
</dbReference>
<reference evidence="2" key="1">
    <citation type="submission" date="2020-03" db="EMBL/GenBank/DDBJ databases">
        <title>Melopsittacus undulatus (budgerigar) genome, bMelUnd1, maternal haplotype with Z.</title>
        <authorList>
            <person name="Gedman G."/>
            <person name="Mountcastle J."/>
            <person name="Haase B."/>
            <person name="Formenti G."/>
            <person name="Wright T."/>
            <person name="Apodaca J."/>
            <person name="Pelan S."/>
            <person name="Chow W."/>
            <person name="Rhie A."/>
            <person name="Howe K."/>
            <person name="Fedrigo O."/>
            <person name="Jarvis E.D."/>
        </authorList>
    </citation>
    <scope>NUCLEOTIDE SEQUENCE [LARGE SCALE GENOMIC DNA]</scope>
</reference>
<evidence type="ECO:0000313" key="3">
    <source>
        <dbReference type="Proteomes" id="UP000694405"/>
    </source>
</evidence>
<dbReference type="Gene3D" id="1.20.90.10">
    <property type="entry name" value="Phospholipase A2 domain"/>
    <property type="match status" value="1"/>
</dbReference>
<reference evidence="2" key="3">
    <citation type="submission" date="2025-09" db="UniProtKB">
        <authorList>
            <consortium name="Ensembl"/>
        </authorList>
    </citation>
    <scope>IDENTIFICATION</scope>
</reference>
<organism evidence="2 3">
    <name type="scientific">Melopsittacus undulatus</name>
    <name type="common">Budgerigar</name>
    <name type="synonym">Psittacus undulatus</name>
    <dbReference type="NCBI Taxonomy" id="13146"/>
    <lineage>
        <taxon>Eukaryota</taxon>
        <taxon>Metazoa</taxon>
        <taxon>Chordata</taxon>
        <taxon>Craniata</taxon>
        <taxon>Vertebrata</taxon>
        <taxon>Euteleostomi</taxon>
        <taxon>Archelosauria</taxon>
        <taxon>Archosauria</taxon>
        <taxon>Dinosauria</taxon>
        <taxon>Saurischia</taxon>
        <taxon>Theropoda</taxon>
        <taxon>Coelurosauria</taxon>
        <taxon>Aves</taxon>
        <taxon>Neognathae</taxon>
        <taxon>Neoaves</taxon>
        <taxon>Telluraves</taxon>
        <taxon>Australaves</taxon>
        <taxon>Psittaciformes</taxon>
        <taxon>Psittaculidae</taxon>
        <taxon>Melopsittacus</taxon>
    </lineage>
</organism>
<dbReference type="Pfam" id="PF05826">
    <property type="entry name" value="Phospholip_A2_2"/>
    <property type="match status" value="1"/>
</dbReference>
<dbReference type="SUPFAM" id="SSF48619">
    <property type="entry name" value="Phospholipase A2, PLA2"/>
    <property type="match status" value="1"/>
</dbReference>
<evidence type="ECO:0000259" key="1">
    <source>
        <dbReference type="Pfam" id="PF05826"/>
    </source>
</evidence>
<keyword evidence="3" id="KW-1185">Reference proteome</keyword>
<sequence length="391" mass="43329">MCTHVEQSSDIDACVQHGVRPVYQHSFDSGAHVGVKVSCDSKGSATFAKTVRLDSQHHLSVLIRECLYFKAVSAAIRAACARPPGVPGAALMRDLTAFCRRRASRTQPAPPVSNPRLPYPTRSAGGTERFRARCGAQPGTRRQMPVSLFRGPERCCCEHNQCSAQITALLFSYGIRNYRLHIISHCECDCAPQVPDLNDTISNIIGVTFLNLLEVACFVLECEECVHWHWWKWCCSPLAEHLLQQPWACPALLPLQQGESVLGVEHECVEQLGCPKVSAHGGCVLRVPLTALLSSGLGRVCKSYKYVDTCEHQIVPSKVKYQLHNMETQHSSTHRCVSRRKRLFPRSQGTMRRYTGAGKVGYPTWPAAPDCCPAVLEWKGMDVCGSYTDAH</sequence>
<reference evidence="2" key="2">
    <citation type="submission" date="2025-08" db="UniProtKB">
        <authorList>
            <consortium name="Ensembl"/>
        </authorList>
    </citation>
    <scope>IDENTIFICATION</scope>
</reference>
<dbReference type="AlphaFoldDB" id="A0A8C6JFY1"/>